<keyword evidence="2" id="KW-0813">Transport</keyword>
<dbReference type="InterPro" id="IPR003593">
    <property type="entry name" value="AAA+_ATPase"/>
</dbReference>
<dbReference type="RefSeq" id="WP_345679634.1">
    <property type="nucleotide sequence ID" value="NZ_BAABHS010000033.1"/>
</dbReference>
<name>A0ABP9I412_9ACTN</name>
<keyword evidence="3" id="KW-0547">Nucleotide-binding</keyword>
<keyword evidence="8" id="KW-1185">Reference proteome</keyword>
<comment type="caution">
    <text evidence="7">The sequence shown here is derived from an EMBL/GenBank/DDBJ whole genome shotgun (WGS) entry which is preliminary data.</text>
</comment>
<dbReference type="NCBIfam" id="TIGR01727">
    <property type="entry name" value="oligo_HPY"/>
    <property type="match status" value="1"/>
</dbReference>
<reference evidence="8" key="1">
    <citation type="journal article" date="2019" name="Int. J. Syst. Evol. Microbiol.">
        <title>The Global Catalogue of Microorganisms (GCM) 10K type strain sequencing project: providing services to taxonomists for standard genome sequencing and annotation.</title>
        <authorList>
            <consortium name="The Broad Institute Genomics Platform"/>
            <consortium name="The Broad Institute Genome Sequencing Center for Infectious Disease"/>
            <person name="Wu L."/>
            <person name="Ma J."/>
        </authorList>
    </citation>
    <scope>NUCLEOTIDE SEQUENCE [LARGE SCALE GENOMIC DNA]</scope>
    <source>
        <strain evidence="8">JCM 17986</strain>
    </source>
</reference>
<dbReference type="PANTHER" id="PTHR43776">
    <property type="entry name" value="TRANSPORT ATP-BINDING PROTEIN"/>
    <property type="match status" value="1"/>
</dbReference>
<evidence type="ECO:0000313" key="8">
    <source>
        <dbReference type="Proteomes" id="UP001500466"/>
    </source>
</evidence>
<dbReference type="Proteomes" id="UP001500466">
    <property type="component" value="Unassembled WGS sequence"/>
</dbReference>
<dbReference type="InterPro" id="IPR027417">
    <property type="entry name" value="P-loop_NTPase"/>
</dbReference>
<evidence type="ECO:0000256" key="2">
    <source>
        <dbReference type="ARBA" id="ARBA00022448"/>
    </source>
</evidence>
<feature type="region of interest" description="Disordered" evidence="5">
    <location>
        <begin position="265"/>
        <end position="286"/>
    </location>
</feature>
<evidence type="ECO:0000313" key="7">
    <source>
        <dbReference type="EMBL" id="GAA4987519.1"/>
    </source>
</evidence>
<dbReference type="Pfam" id="PF00005">
    <property type="entry name" value="ABC_tran"/>
    <property type="match status" value="1"/>
</dbReference>
<evidence type="ECO:0000259" key="6">
    <source>
        <dbReference type="PROSITE" id="PS50893"/>
    </source>
</evidence>
<evidence type="ECO:0000256" key="5">
    <source>
        <dbReference type="SAM" id="MobiDB-lite"/>
    </source>
</evidence>
<gene>
    <name evidence="7" type="ORF">GCM10023205_67920</name>
</gene>
<dbReference type="EMBL" id="BAABHS010000033">
    <property type="protein sequence ID" value="GAA4987519.1"/>
    <property type="molecule type" value="Genomic_DNA"/>
</dbReference>
<dbReference type="Gene3D" id="3.40.50.300">
    <property type="entry name" value="P-loop containing nucleotide triphosphate hydrolases"/>
    <property type="match status" value="1"/>
</dbReference>
<accession>A0ABP9I412</accession>
<dbReference type="Pfam" id="PF08352">
    <property type="entry name" value="oligo_HPY"/>
    <property type="match status" value="1"/>
</dbReference>
<dbReference type="CDD" id="cd03257">
    <property type="entry name" value="ABC_NikE_OppD_transporters"/>
    <property type="match status" value="1"/>
</dbReference>
<sequence>MSLIRVESVTKDFVGARTVADRLRRNPASLMRAVDDVSLEVPSGQTLAVVGESGSGKSTLARMMVGLTEPSAGSVTIDGVAMSGRLTPAQRRSVQIVSQNPWSALNRRRTIGQALALPLRAHGLVADHASCRARIAELLETVGLREDYADRRPADVSGGELQRVTVARALAVEPRVLVLDEPTASLDTGVKAVVVSLLTELKERLGLTYVLVTHELDVAYYMADSVAVMFRGRVVEYGAAETVLRHARHPYTSLLIEARPVPDPAVRSGPALPDPSPRRPVGDTTRGCTFRPRCARAVDACATERPELREVEAEHLAACPVSAPTTIRFPRAQPPGPHENSQCD</sequence>
<proteinExistence type="inferred from homology"/>
<dbReference type="SUPFAM" id="SSF52540">
    <property type="entry name" value="P-loop containing nucleoside triphosphate hydrolases"/>
    <property type="match status" value="1"/>
</dbReference>
<dbReference type="PROSITE" id="PS50893">
    <property type="entry name" value="ABC_TRANSPORTER_2"/>
    <property type="match status" value="1"/>
</dbReference>
<evidence type="ECO:0000256" key="4">
    <source>
        <dbReference type="ARBA" id="ARBA00022840"/>
    </source>
</evidence>
<dbReference type="InterPro" id="IPR013563">
    <property type="entry name" value="Oligopep_ABC_C"/>
</dbReference>
<comment type="similarity">
    <text evidence="1">Belongs to the ABC transporter superfamily.</text>
</comment>
<evidence type="ECO:0000256" key="3">
    <source>
        <dbReference type="ARBA" id="ARBA00022741"/>
    </source>
</evidence>
<dbReference type="InterPro" id="IPR017871">
    <property type="entry name" value="ABC_transporter-like_CS"/>
</dbReference>
<dbReference type="InterPro" id="IPR050319">
    <property type="entry name" value="ABC_transp_ATP-bind"/>
</dbReference>
<protein>
    <recommendedName>
        <fullName evidence="6">ABC transporter domain-containing protein</fullName>
    </recommendedName>
</protein>
<evidence type="ECO:0000256" key="1">
    <source>
        <dbReference type="ARBA" id="ARBA00005417"/>
    </source>
</evidence>
<feature type="domain" description="ABC transporter" evidence="6">
    <location>
        <begin position="4"/>
        <end position="256"/>
    </location>
</feature>
<dbReference type="InterPro" id="IPR003439">
    <property type="entry name" value="ABC_transporter-like_ATP-bd"/>
</dbReference>
<keyword evidence="4" id="KW-0067">ATP-binding</keyword>
<organism evidence="7 8">
    <name type="scientific">Yinghuangia aomiensis</name>
    <dbReference type="NCBI Taxonomy" id="676205"/>
    <lineage>
        <taxon>Bacteria</taxon>
        <taxon>Bacillati</taxon>
        <taxon>Actinomycetota</taxon>
        <taxon>Actinomycetes</taxon>
        <taxon>Kitasatosporales</taxon>
        <taxon>Streptomycetaceae</taxon>
        <taxon>Yinghuangia</taxon>
    </lineage>
</organism>
<dbReference type="PROSITE" id="PS00211">
    <property type="entry name" value="ABC_TRANSPORTER_1"/>
    <property type="match status" value="1"/>
</dbReference>
<dbReference type="PANTHER" id="PTHR43776:SF7">
    <property type="entry name" value="D,D-DIPEPTIDE TRANSPORT ATP-BINDING PROTEIN DDPF-RELATED"/>
    <property type="match status" value="1"/>
</dbReference>
<dbReference type="SMART" id="SM00382">
    <property type="entry name" value="AAA"/>
    <property type="match status" value="1"/>
</dbReference>